<dbReference type="PANTHER" id="PTHR21666">
    <property type="entry name" value="PEPTIDASE-RELATED"/>
    <property type="match status" value="1"/>
</dbReference>
<feature type="domain" description="G5" evidence="2">
    <location>
        <begin position="246"/>
        <end position="326"/>
    </location>
</feature>
<dbReference type="KEGG" id="dca:Desca_2716"/>
<dbReference type="PROSITE" id="PS51109">
    <property type="entry name" value="G5"/>
    <property type="match status" value="1"/>
</dbReference>
<dbReference type="CDD" id="cd12797">
    <property type="entry name" value="M23_peptidase"/>
    <property type="match status" value="1"/>
</dbReference>
<dbReference type="Gene3D" id="2.70.70.10">
    <property type="entry name" value="Glucose Permease (Domain IIA)"/>
    <property type="match status" value="1"/>
</dbReference>
<feature type="domain" description="LysM" evidence="3">
    <location>
        <begin position="194"/>
        <end position="238"/>
    </location>
</feature>
<organism evidence="4 5">
    <name type="scientific">Desulfotomaculum nigrificans (strain DSM 14880 / VKM B-2319 / CO-1-SRB)</name>
    <name type="common">Desulfotomaculum carboxydivorans</name>
    <dbReference type="NCBI Taxonomy" id="868595"/>
    <lineage>
        <taxon>Bacteria</taxon>
        <taxon>Bacillati</taxon>
        <taxon>Bacillota</taxon>
        <taxon>Clostridia</taxon>
        <taxon>Eubacteriales</taxon>
        <taxon>Desulfotomaculaceae</taxon>
        <taxon>Desulfotomaculum</taxon>
    </lineage>
</organism>
<evidence type="ECO:0000256" key="1">
    <source>
        <dbReference type="ARBA" id="ARBA00022729"/>
    </source>
</evidence>
<dbReference type="AlphaFoldDB" id="F6B6B0"/>
<sequence length="449" mass="48374">MQVKEKLISLKGWLDKQPAVIKRGVAGLLAVVLVLGAISVAKANSACAVMLDGREVAVVQNQSVAEGVVSSLTKEQQSKAANVKPLQKITYKRVNGSDRVISEQELKELLAKKLTFEATAVGIKVNGGLKLAVKDRPTAEQVLEELKRTYQVDSSYKVTFAQKVDLVDLPLPASKIISKEQALKKLKGESDKPRFYVVKEGDTIWDIAEAFNISAEDLQAANPDFVPERMQIGQKLKMVGVAEPILDVVATTEKTIKEQTELPQQVRKNPNLPYGKSKVVQVGEKGLKEVTYRIVAVNGLETERQVLGVKVIKEAKPQIIERSSQTMVASRGLSRPSGAILSPFGTRGGRMHTGVDLAGAYGAPIRAAQAGKVIRAGWYGGYGNCVDISHGNGVVTRYAHMSSIGVTVGQTVSKGQVIGRIGSTGRSTGPHLHFEVIVNGVPRNPLAYL</sequence>
<dbReference type="InterPro" id="IPR011098">
    <property type="entry name" value="G5_dom"/>
</dbReference>
<evidence type="ECO:0000259" key="3">
    <source>
        <dbReference type="PROSITE" id="PS51782"/>
    </source>
</evidence>
<dbReference type="SMART" id="SM01208">
    <property type="entry name" value="G5"/>
    <property type="match status" value="1"/>
</dbReference>
<dbReference type="InterPro" id="IPR018392">
    <property type="entry name" value="LysM"/>
</dbReference>
<dbReference type="GO" id="GO:0004222">
    <property type="term" value="F:metalloendopeptidase activity"/>
    <property type="evidence" value="ECO:0007669"/>
    <property type="project" value="TreeGrafter"/>
</dbReference>
<dbReference type="CDD" id="cd00118">
    <property type="entry name" value="LysM"/>
    <property type="match status" value="1"/>
</dbReference>
<dbReference type="SMART" id="SM00257">
    <property type="entry name" value="LysM"/>
    <property type="match status" value="1"/>
</dbReference>
<dbReference type="Proteomes" id="UP000009226">
    <property type="component" value="Chromosome"/>
</dbReference>
<dbReference type="Pfam" id="PF07501">
    <property type="entry name" value="G5"/>
    <property type="match status" value="1"/>
</dbReference>
<dbReference type="eggNOG" id="COG0739">
    <property type="taxonomic scope" value="Bacteria"/>
</dbReference>
<gene>
    <name evidence="4" type="ordered locus">Desca_2716</name>
</gene>
<dbReference type="InterPro" id="IPR016047">
    <property type="entry name" value="M23ase_b-sheet_dom"/>
</dbReference>
<accession>F6B6B0</accession>
<protein>
    <submittedName>
        <fullName evidence="4">Peptidase M23</fullName>
    </submittedName>
</protein>
<dbReference type="STRING" id="868595.Desca_2716"/>
<dbReference type="Gene3D" id="3.10.350.10">
    <property type="entry name" value="LysM domain"/>
    <property type="match status" value="1"/>
</dbReference>
<keyword evidence="1" id="KW-0732">Signal</keyword>
<dbReference type="Pfam" id="PF01476">
    <property type="entry name" value="LysM"/>
    <property type="match status" value="1"/>
</dbReference>
<dbReference type="EMBL" id="CP002736">
    <property type="protein sequence ID" value="AEF95533.1"/>
    <property type="molecule type" value="Genomic_DNA"/>
</dbReference>
<evidence type="ECO:0000313" key="5">
    <source>
        <dbReference type="Proteomes" id="UP000009226"/>
    </source>
</evidence>
<dbReference type="SUPFAM" id="SSF54106">
    <property type="entry name" value="LysM domain"/>
    <property type="match status" value="1"/>
</dbReference>
<name>F6B6B0_DESCC</name>
<dbReference type="InterPro" id="IPR011055">
    <property type="entry name" value="Dup_hybrid_motif"/>
</dbReference>
<dbReference type="Pfam" id="PF01551">
    <property type="entry name" value="Peptidase_M23"/>
    <property type="match status" value="1"/>
</dbReference>
<dbReference type="PANTHER" id="PTHR21666:SF289">
    <property type="entry name" value="L-ALA--D-GLU ENDOPEPTIDASE"/>
    <property type="match status" value="1"/>
</dbReference>
<dbReference type="HOGENOM" id="CLU_027710_2_1_9"/>
<proteinExistence type="predicted"/>
<dbReference type="PROSITE" id="PS51782">
    <property type="entry name" value="LYSM"/>
    <property type="match status" value="1"/>
</dbReference>
<dbReference type="SUPFAM" id="SSF51261">
    <property type="entry name" value="Duplicated hybrid motif"/>
    <property type="match status" value="1"/>
</dbReference>
<evidence type="ECO:0000259" key="2">
    <source>
        <dbReference type="PROSITE" id="PS51109"/>
    </source>
</evidence>
<keyword evidence="5" id="KW-1185">Reference proteome</keyword>
<dbReference type="eggNOG" id="COG3583">
    <property type="taxonomic scope" value="Bacteria"/>
</dbReference>
<dbReference type="InterPro" id="IPR036779">
    <property type="entry name" value="LysM_dom_sf"/>
</dbReference>
<dbReference type="RefSeq" id="WP_013810912.1">
    <property type="nucleotide sequence ID" value="NC_015565.1"/>
</dbReference>
<evidence type="ECO:0000313" key="4">
    <source>
        <dbReference type="EMBL" id="AEF95533.1"/>
    </source>
</evidence>
<reference evidence="4 5" key="1">
    <citation type="submission" date="2011-05" db="EMBL/GenBank/DDBJ databases">
        <title>Complete sequence of Desulfotomaculum carboxydivorans CO-1-SRB.</title>
        <authorList>
            <consortium name="US DOE Joint Genome Institute"/>
            <person name="Lucas S."/>
            <person name="Han J."/>
            <person name="Lapidus A."/>
            <person name="Cheng J.-F."/>
            <person name="Goodwin L."/>
            <person name="Pitluck S."/>
            <person name="Peters L."/>
            <person name="Mikhailova N."/>
            <person name="Lu M."/>
            <person name="Han C."/>
            <person name="Tapia R."/>
            <person name="Land M."/>
            <person name="Hauser L."/>
            <person name="Kyrpides N."/>
            <person name="Ivanova N."/>
            <person name="Pagani I."/>
            <person name="Stams A."/>
            <person name="Plugge C."/>
            <person name="Muyzer G."/>
            <person name="Kuever J."/>
            <person name="Parshina S."/>
            <person name="Ivanova A."/>
            <person name="Nazina T."/>
            <person name="Woyke T."/>
        </authorList>
    </citation>
    <scope>NUCLEOTIDE SEQUENCE [LARGE SCALE GENOMIC DNA]</scope>
    <source>
        <strain evidence="5">DSM 14880 / VKM B-2319 / CO-1-SRB</strain>
    </source>
</reference>
<dbReference type="InterPro" id="IPR050570">
    <property type="entry name" value="Cell_wall_metabolism_enzyme"/>
</dbReference>
<dbReference type="Gene3D" id="2.20.230.10">
    <property type="entry name" value="Resuscitation-promoting factor rpfb"/>
    <property type="match status" value="1"/>
</dbReference>